<sequence>MAKLNVVTEHFPPAQHLDENEQLVGYIADKVQMVLDSSTLDYVVSVHGWSTAFNMALRDPQTCIFSMARSAPREKQFIWIAELAQLNTYLYALNSKSIVINSLEQAKQYRIAVLKDNYSHHFLLSQGFEEGVNIMLMNSFDHIFKIVQSRQSSIDIVVLPEQRVKFEQSKRQVVDKLAPILRLEIKQPALYFACNKALDKPTQTKLINAFSMYQ</sequence>
<protein>
    <submittedName>
        <fullName evidence="1">Transporter substrate-binding domain-containing protein</fullName>
    </submittedName>
</protein>
<dbReference type="PANTHER" id="PTHR38834">
    <property type="entry name" value="PERIPLASMIC SUBSTRATE BINDING PROTEIN FAMILY 3"/>
    <property type="match status" value="1"/>
</dbReference>
<keyword evidence="2" id="KW-1185">Reference proteome</keyword>
<dbReference type="Proteomes" id="UP000570493">
    <property type="component" value="Unassembled WGS sequence"/>
</dbReference>
<dbReference type="EMBL" id="JABBMT010000003">
    <property type="protein sequence ID" value="NMM39826.1"/>
    <property type="molecule type" value="Genomic_DNA"/>
</dbReference>
<dbReference type="Gene3D" id="3.40.190.10">
    <property type="entry name" value="Periplasmic binding protein-like II"/>
    <property type="match status" value="2"/>
</dbReference>
<comment type="caution">
    <text evidence="1">The sequence shown here is derived from an EMBL/GenBank/DDBJ whole genome shotgun (WGS) entry which is preliminary data.</text>
</comment>
<name>A0A7Y0DSC6_9GAMM</name>
<gene>
    <name evidence="1" type="ORF">HHO47_02970</name>
</gene>
<dbReference type="PANTHER" id="PTHR38834:SF3">
    <property type="entry name" value="SOLUTE-BINDING PROTEIN FAMILY 3_N-TERMINAL DOMAIN-CONTAINING PROTEIN"/>
    <property type="match status" value="1"/>
</dbReference>
<reference evidence="1" key="1">
    <citation type="submission" date="2020-04" db="EMBL/GenBank/DDBJ databases">
        <title>Genome Sequencing for Pseudoaltermonas arctica.</title>
        <authorList>
            <person name="Elkins N.S."/>
        </authorList>
    </citation>
    <scope>NUCLEOTIDE SEQUENCE [LARGE SCALE GENOMIC DNA]</scope>
    <source>
        <strain evidence="1">NEC-BIFX-2020_0012</strain>
    </source>
</reference>
<accession>A0A7Y0DSC6</accession>
<evidence type="ECO:0000313" key="2">
    <source>
        <dbReference type="Proteomes" id="UP000570493"/>
    </source>
</evidence>
<evidence type="ECO:0000313" key="1">
    <source>
        <dbReference type="EMBL" id="NMM39826.1"/>
    </source>
</evidence>
<dbReference type="AlphaFoldDB" id="A0A7Y0DSC6"/>
<organism evidence="1 2">
    <name type="scientific">Pseudoalteromonas arctica</name>
    <dbReference type="NCBI Taxonomy" id="394751"/>
    <lineage>
        <taxon>Bacteria</taxon>
        <taxon>Pseudomonadati</taxon>
        <taxon>Pseudomonadota</taxon>
        <taxon>Gammaproteobacteria</taxon>
        <taxon>Alteromonadales</taxon>
        <taxon>Pseudoalteromonadaceae</taxon>
        <taxon>Pseudoalteromonas</taxon>
    </lineage>
</organism>
<dbReference type="SUPFAM" id="SSF53850">
    <property type="entry name" value="Periplasmic binding protein-like II"/>
    <property type="match status" value="1"/>
</dbReference>
<proteinExistence type="predicted"/>